<keyword evidence="2" id="KW-1185">Reference proteome</keyword>
<gene>
    <name evidence="1" type="ORF">H8R02_14035</name>
</gene>
<protein>
    <submittedName>
        <fullName evidence="1">Uncharacterized protein</fullName>
    </submittedName>
</protein>
<dbReference type="EMBL" id="JACORU010000004">
    <property type="protein sequence ID" value="MBC5765582.1"/>
    <property type="molecule type" value="Genomic_DNA"/>
</dbReference>
<reference evidence="1" key="1">
    <citation type="submission" date="2020-08" db="EMBL/GenBank/DDBJ databases">
        <title>Ramlibacter sp. GTP1 16S ribosomal RNA gene genome sequencing and assembly.</title>
        <authorList>
            <person name="Kang M."/>
        </authorList>
    </citation>
    <scope>NUCLEOTIDE SEQUENCE</scope>
    <source>
        <strain evidence="1">GTP1</strain>
    </source>
</reference>
<proteinExistence type="predicted"/>
<organism evidence="1 2">
    <name type="scientific">Ramlibacter albus</name>
    <dbReference type="NCBI Taxonomy" id="2079448"/>
    <lineage>
        <taxon>Bacteria</taxon>
        <taxon>Pseudomonadati</taxon>
        <taxon>Pseudomonadota</taxon>
        <taxon>Betaproteobacteria</taxon>
        <taxon>Burkholderiales</taxon>
        <taxon>Comamonadaceae</taxon>
        <taxon>Ramlibacter</taxon>
    </lineage>
</organism>
<dbReference type="Proteomes" id="UP000596827">
    <property type="component" value="Unassembled WGS sequence"/>
</dbReference>
<evidence type="ECO:0000313" key="2">
    <source>
        <dbReference type="Proteomes" id="UP000596827"/>
    </source>
</evidence>
<accession>A0A923M7B7</accession>
<comment type="caution">
    <text evidence="1">The sequence shown here is derived from an EMBL/GenBank/DDBJ whole genome shotgun (WGS) entry which is preliminary data.</text>
</comment>
<dbReference type="AlphaFoldDB" id="A0A923M7B7"/>
<dbReference type="RefSeq" id="WP_187082038.1">
    <property type="nucleotide sequence ID" value="NZ_JACORU010000004.1"/>
</dbReference>
<sequence length="79" mass="8784">MAGTVAERVLTLVEDPPAEMLAMVWGPRFDREHAMAFADRFDAMPPHAQEAVRQSLLRLPDNAAWRIARKHNAACPASC</sequence>
<evidence type="ECO:0000313" key="1">
    <source>
        <dbReference type="EMBL" id="MBC5765582.1"/>
    </source>
</evidence>
<name>A0A923M7B7_9BURK</name>